<gene>
    <name evidence="5" type="ORF">D7X12_41230</name>
</gene>
<dbReference type="Proteomes" id="UP000273405">
    <property type="component" value="Unassembled WGS sequence"/>
</dbReference>
<dbReference type="EMBL" id="RAWG01000614">
    <property type="protein sequence ID" value="RKH26001.1"/>
    <property type="molecule type" value="Genomic_DNA"/>
</dbReference>
<dbReference type="PANTHER" id="PTHR45398:SF1">
    <property type="entry name" value="ENZYME, PUTATIVE (JCVI)-RELATED"/>
    <property type="match status" value="1"/>
</dbReference>
<dbReference type="InterPro" id="IPR023213">
    <property type="entry name" value="CAT-like_dom_sf"/>
</dbReference>
<feature type="non-terminal residue" evidence="5">
    <location>
        <position position="538"/>
    </location>
</feature>
<dbReference type="SUPFAM" id="SSF47336">
    <property type="entry name" value="ACP-like"/>
    <property type="match status" value="1"/>
</dbReference>
<dbReference type="AlphaFoldDB" id="A0A3A8MA21"/>
<dbReference type="Gene3D" id="3.30.559.10">
    <property type="entry name" value="Chloramphenicol acetyltransferase-like domain"/>
    <property type="match status" value="1"/>
</dbReference>
<dbReference type="InterPro" id="IPR009081">
    <property type="entry name" value="PP-bd_ACP"/>
</dbReference>
<evidence type="ECO:0000259" key="4">
    <source>
        <dbReference type="PROSITE" id="PS50075"/>
    </source>
</evidence>
<accession>A0A3A8MA21</accession>
<dbReference type="Pfam" id="PF00550">
    <property type="entry name" value="PP-binding"/>
    <property type="match status" value="1"/>
</dbReference>
<dbReference type="InterPro" id="IPR036736">
    <property type="entry name" value="ACP-like_sf"/>
</dbReference>
<dbReference type="InterPro" id="IPR001242">
    <property type="entry name" value="Condensation_dom"/>
</dbReference>
<dbReference type="GO" id="GO:0003824">
    <property type="term" value="F:catalytic activity"/>
    <property type="evidence" value="ECO:0007669"/>
    <property type="project" value="InterPro"/>
</dbReference>
<protein>
    <submittedName>
        <fullName evidence="5">Non-ribosomal peptide synthetase</fullName>
    </submittedName>
</protein>
<keyword evidence="6" id="KW-1185">Reference proteome</keyword>
<dbReference type="SUPFAM" id="SSF52777">
    <property type="entry name" value="CoA-dependent acyltransferases"/>
    <property type="match status" value="2"/>
</dbReference>
<keyword evidence="3" id="KW-0597">Phosphoprotein</keyword>
<reference evidence="6" key="1">
    <citation type="submission" date="2018-09" db="EMBL/GenBank/DDBJ databases">
        <authorList>
            <person name="Livingstone P.G."/>
            <person name="Whitworth D.E."/>
        </authorList>
    </citation>
    <scope>NUCLEOTIDE SEQUENCE [LARGE SCALE GENOMIC DNA]</scope>
    <source>
        <strain evidence="6">CA040B</strain>
    </source>
</reference>
<dbReference type="InterPro" id="IPR020806">
    <property type="entry name" value="PKS_PP-bd"/>
</dbReference>
<dbReference type="FunFam" id="3.30.559.10:FF:000012">
    <property type="entry name" value="Non-ribosomal peptide synthetase"/>
    <property type="match status" value="1"/>
</dbReference>
<dbReference type="GO" id="GO:0031177">
    <property type="term" value="F:phosphopantetheine binding"/>
    <property type="evidence" value="ECO:0007669"/>
    <property type="project" value="InterPro"/>
</dbReference>
<sequence length="538" mass="59299">TEEKLAEVFALVLRREQVSIHDDFFALGGHSLLATQLVSRVRATFQRELPLRALFEAPTVATLAQHINAVQTTTASAPKKLIAVRAPTAPLSFAQQRLWLLDQLQPGDASYNLPAALQLTGHLNVEALRRAFEALVQRHEALRTTFHEHLGQPTQIIHAPGGWTLPVIDLSALPHAQREEEARGFANQEAQRPFDLKTGPLLRSTLVRLSEEEHLLLVTMHHVVSDGWSMGVLVRELAAFYAAFSTGSTPALPSLPVQYADFATWQREWLRGEALDAEIGYWKEKLTGAPAALELPTDHPRPPAQSHRGATVDVQIPANVSDALTALAKQEGSTPFMTLLAAFQVLLARYSAQDDISVGSPIAGRTQEETEGLIGFFVNTLVLRAHLKPHATFRELLAQVRGTTLAAYEHQHLPFEKLVEALQPTRDLSRGPLFQAMFSLQNTPAEALRVPGLSFQPLPLEVHFAKFDLTLALRESPAGLVGVFEYATDLFEASTIQRMAGHLGVLLEAIATKPDTRLADLPLLTDAERQRLLVEWNP</sequence>
<evidence type="ECO:0000256" key="2">
    <source>
        <dbReference type="ARBA" id="ARBA00022450"/>
    </source>
</evidence>
<dbReference type="PROSITE" id="PS50075">
    <property type="entry name" value="CARRIER"/>
    <property type="match status" value="1"/>
</dbReference>
<dbReference type="FunFam" id="1.10.1200.10:FF:000005">
    <property type="entry name" value="Nonribosomal peptide synthetase 1"/>
    <property type="match status" value="1"/>
</dbReference>
<dbReference type="CDD" id="cd19531">
    <property type="entry name" value="LCL_NRPS-like"/>
    <property type="match status" value="1"/>
</dbReference>
<proteinExistence type="predicted"/>
<feature type="domain" description="Carrier" evidence="4">
    <location>
        <begin position="1"/>
        <end position="71"/>
    </location>
</feature>
<comment type="caution">
    <text evidence="5">The sequence shown here is derived from an EMBL/GenBank/DDBJ whole genome shotgun (WGS) entry which is preliminary data.</text>
</comment>
<name>A0A3A8MA21_9BACT</name>
<organism evidence="5 6">
    <name type="scientific">Corallococcus sicarius</name>
    <dbReference type="NCBI Taxonomy" id="2316726"/>
    <lineage>
        <taxon>Bacteria</taxon>
        <taxon>Pseudomonadati</taxon>
        <taxon>Myxococcota</taxon>
        <taxon>Myxococcia</taxon>
        <taxon>Myxococcales</taxon>
        <taxon>Cystobacterineae</taxon>
        <taxon>Myxococcaceae</taxon>
        <taxon>Corallococcus</taxon>
    </lineage>
</organism>
<evidence type="ECO:0000256" key="3">
    <source>
        <dbReference type="ARBA" id="ARBA00022553"/>
    </source>
</evidence>
<evidence type="ECO:0000256" key="1">
    <source>
        <dbReference type="ARBA" id="ARBA00001957"/>
    </source>
</evidence>
<dbReference type="Gene3D" id="1.10.1200.10">
    <property type="entry name" value="ACP-like"/>
    <property type="match status" value="1"/>
</dbReference>
<dbReference type="Gene3D" id="3.30.559.30">
    <property type="entry name" value="Nonribosomal peptide synthetase, condensation domain"/>
    <property type="match status" value="1"/>
</dbReference>
<evidence type="ECO:0000313" key="6">
    <source>
        <dbReference type="Proteomes" id="UP000273405"/>
    </source>
</evidence>
<dbReference type="SMART" id="SM00823">
    <property type="entry name" value="PKS_PP"/>
    <property type="match status" value="1"/>
</dbReference>
<dbReference type="PANTHER" id="PTHR45398">
    <property type="match status" value="1"/>
</dbReference>
<dbReference type="RefSeq" id="WP_244225095.1">
    <property type="nucleotide sequence ID" value="NZ_RAWG01000614.1"/>
</dbReference>
<evidence type="ECO:0000313" key="5">
    <source>
        <dbReference type="EMBL" id="RKH26001.1"/>
    </source>
</evidence>
<keyword evidence="2" id="KW-0596">Phosphopantetheine</keyword>
<comment type="cofactor">
    <cofactor evidence="1">
        <name>pantetheine 4'-phosphate</name>
        <dbReference type="ChEBI" id="CHEBI:47942"/>
    </cofactor>
</comment>
<feature type="non-terminal residue" evidence="5">
    <location>
        <position position="1"/>
    </location>
</feature>
<dbReference type="PROSITE" id="PS00012">
    <property type="entry name" value="PHOSPHOPANTETHEINE"/>
    <property type="match status" value="1"/>
</dbReference>
<dbReference type="InterPro" id="IPR006162">
    <property type="entry name" value="Ppantetheine_attach_site"/>
</dbReference>
<dbReference type="Pfam" id="PF00668">
    <property type="entry name" value="Condensation"/>
    <property type="match status" value="1"/>
</dbReference>